<dbReference type="GO" id="GO:0006506">
    <property type="term" value="P:GPI anchor biosynthetic process"/>
    <property type="evidence" value="ECO:0007669"/>
    <property type="project" value="InterPro"/>
</dbReference>
<dbReference type="InterPro" id="IPR013234">
    <property type="entry name" value="PIGA_GPI_anchor_biosynthesis"/>
</dbReference>
<evidence type="ECO:0000259" key="3">
    <source>
        <dbReference type="Pfam" id="PF00534"/>
    </source>
</evidence>
<dbReference type="eggNOG" id="KOG1111">
    <property type="taxonomic scope" value="Eukaryota"/>
</dbReference>
<evidence type="ECO:0000313" key="6">
    <source>
        <dbReference type="WBParaSite" id="BXY_0505200.1"/>
    </source>
</evidence>
<dbReference type="GO" id="GO:0017176">
    <property type="term" value="F:phosphatidylinositol N-acetylglucosaminyltransferase activity"/>
    <property type="evidence" value="ECO:0007669"/>
    <property type="project" value="TreeGrafter"/>
</dbReference>
<keyword evidence="2" id="KW-1133">Transmembrane helix</keyword>
<evidence type="ECO:0000256" key="2">
    <source>
        <dbReference type="SAM" id="Phobius"/>
    </source>
</evidence>
<evidence type="ECO:0000259" key="4">
    <source>
        <dbReference type="Pfam" id="PF08288"/>
    </source>
</evidence>
<dbReference type="InterPro" id="IPR001296">
    <property type="entry name" value="Glyco_trans_1"/>
</dbReference>
<proteinExistence type="predicted"/>
<feature type="transmembrane region" description="Helical" evidence="2">
    <location>
        <begin position="402"/>
        <end position="422"/>
    </location>
</feature>
<dbReference type="Pfam" id="PF08288">
    <property type="entry name" value="PIGA"/>
    <property type="match status" value="1"/>
</dbReference>
<name>A0A1I7RWD9_BURXY</name>
<evidence type="ECO:0000313" key="5">
    <source>
        <dbReference type="Proteomes" id="UP000095284"/>
    </source>
</evidence>
<dbReference type="Pfam" id="PF00534">
    <property type="entry name" value="Glycos_transf_1"/>
    <property type="match status" value="1"/>
</dbReference>
<keyword evidence="1" id="KW-0328">Glycosyltransferase</keyword>
<dbReference type="WBParaSite" id="BXY_0505200.1">
    <property type="protein sequence ID" value="BXY_0505200.1"/>
    <property type="gene ID" value="BXY_0505200"/>
</dbReference>
<dbReference type="GO" id="GO:0000506">
    <property type="term" value="C:glycosylphosphatidylinositol-N-acetylglucosaminyltransferase (GPI-GnT) complex"/>
    <property type="evidence" value="ECO:0007669"/>
    <property type="project" value="TreeGrafter"/>
</dbReference>
<dbReference type="PANTHER" id="PTHR45871:SF1">
    <property type="entry name" value="PHOSPHATIDYLINOSITOL N-ACETYLGLUCOSAMINYLTRANSFERASE SUBUNIT A"/>
    <property type="match status" value="1"/>
</dbReference>
<dbReference type="Proteomes" id="UP000095284">
    <property type="component" value="Unplaced"/>
</dbReference>
<dbReference type="SUPFAM" id="SSF53756">
    <property type="entry name" value="UDP-Glycosyltransferase/glycogen phosphorylase"/>
    <property type="match status" value="1"/>
</dbReference>
<feature type="domain" description="Glycosyl transferase family 1" evidence="3">
    <location>
        <begin position="203"/>
        <end position="350"/>
    </location>
</feature>
<sequence length="438" mass="50082">MQKRRNAAKKQLRIALVSDFFCPNTGGVETHLYHLGGCLLKKGHHVIVLTHVYGDRKGIIYLSNGLKVYHIPFFPPKSMYILPSVWGSCYFYREILKLERIDIIHGHSAFSPMAHEAMLHGWCMGLNTVFTDHSLFGFSDISAILINRLLLRYSLPNIDRSICVSRICKENIVLRGGLDRDKVSVIPNAIDASRFLPADRPKAGPLTIIIVSRLVYRKGADLLVKVIPRICQLHPDIRIIIGGDGPKRVDLEEMREIYSLEDRVEMRGMLPHNKVRDVLIEGDIFLNCSLTEAFCVAIVEAASCGLHVVSTAVGGVPEVLPPEYITLAKPDIDDIVQALSSAIEKKKRNEFLDRHTLHKQIKQMYRWEDVAKRTEKVYTQTISEDKVRIGERLKRYFRHDSVFGMVWLFVVTINILICRFLDLMDNLKTTNRKKKKRK</sequence>
<organism evidence="5 6">
    <name type="scientific">Bursaphelenchus xylophilus</name>
    <name type="common">Pinewood nematode worm</name>
    <name type="synonym">Aphelenchoides xylophilus</name>
    <dbReference type="NCBI Taxonomy" id="6326"/>
    <lineage>
        <taxon>Eukaryota</taxon>
        <taxon>Metazoa</taxon>
        <taxon>Ecdysozoa</taxon>
        <taxon>Nematoda</taxon>
        <taxon>Chromadorea</taxon>
        <taxon>Rhabditida</taxon>
        <taxon>Tylenchina</taxon>
        <taxon>Tylenchomorpha</taxon>
        <taxon>Aphelenchoidea</taxon>
        <taxon>Aphelenchoididae</taxon>
        <taxon>Bursaphelenchus</taxon>
    </lineage>
</organism>
<reference evidence="6" key="1">
    <citation type="submission" date="2016-11" db="UniProtKB">
        <authorList>
            <consortium name="WormBaseParasite"/>
        </authorList>
    </citation>
    <scope>IDENTIFICATION</scope>
</reference>
<dbReference type="PANTHER" id="PTHR45871">
    <property type="entry name" value="N-ACETYLGLUCOSAMINYL-PHOSPHATIDYLINOSITOL BIOSYNTHETIC PROTEIN"/>
    <property type="match status" value="1"/>
</dbReference>
<keyword evidence="2" id="KW-0812">Transmembrane</keyword>
<feature type="domain" description="PIGA GPI anchor biosynthesis" evidence="4">
    <location>
        <begin position="51"/>
        <end position="140"/>
    </location>
</feature>
<protein>
    <submittedName>
        <fullName evidence="6">GlcNAc-PI synthesis protein</fullName>
    </submittedName>
</protein>
<evidence type="ECO:0000256" key="1">
    <source>
        <dbReference type="ARBA" id="ARBA00022676"/>
    </source>
</evidence>
<dbReference type="AlphaFoldDB" id="A0A1I7RWD9"/>
<dbReference type="Gene3D" id="3.40.50.2000">
    <property type="entry name" value="Glycogen Phosphorylase B"/>
    <property type="match status" value="2"/>
</dbReference>
<accession>A0A1I7RWD9</accession>
<keyword evidence="2" id="KW-0472">Membrane</keyword>
<keyword evidence="1" id="KW-0808">Transferase</keyword>